<evidence type="ECO:0000256" key="1">
    <source>
        <dbReference type="SAM" id="MobiDB-lite"/>
    </source>
</evidence>
<evidence type="ECO:0000313" key="3">
    <source>
        <dbReference type="EMBL" id="GIE03928.1"/>
    </source>
</evidence>
<name>A0ABQ3Z280_9ACTN</name>
<comment type="caution">
    <text evidence="3">The sequence shown here is derived from an EMBL/GenBank/DDBJ whole genome shotgun (WGS) entry which is preliminary data.</text>
</comment>
<keyword evidence="2" id="KW-1133">Transmembrane helix</keyword>
<dbReference type="RefSeq" id="WP_203730207.1">
    <property type="nucleotide sequence ID" value="NZ_BAAATX010000007.1"/>
</dbReference>
<keyword evidence="4" id="KW-1185">Reference proteome</keyword>
<feature type="transmembrane region" description="Helical" evidence="2">
    <location>
        <begin position="58"/>
        <end position="80"/>
    </location>
</feature>
<protein>
    <submittedName>
        <fullName evidence="3">Uncharacterized protein</fullName>
    </submittedName>
</protein>
<feature type="compositionally biased region" description="Basic residues" evidence="1">
    <location>
        <begin position="35"/>
        <end position="49"/>
    </location>
</feature>
<proteinExistence type="predicted"/>
<evidence type="ECO:0000256" key="2">
    <source>
        <dbReference type="SAM" id="Phobius"/>
    </source>
</evidence>
<dbReference type="EMBL" id="BOML01000040">
    <property type="protein sequence ID" value="GIE03928.1"/>
    <property type="molecule type" value="Genomic_DNA"/>
</dbReference>
<dbReference type="Proteomes" id="UP000637628">
    <property type="component" value="Unassembled WGS sequence"/>
</dbReference>
<organism evidence="3 4">
    <name type="scientific">Paractinoplanes durhamensis</name>
    <dbReference type="NCBI Taxonomy" id="113563"/>
    <lineage>
        <taxon>Bacteria</taxon>
        <taxon>Bacillati</taxon>
        <taxon>Actinomycetota</taxon>
        <taxon>Actinomycetes</taxon>
        <taxon>Micromonosporales</taxon>
        <taxon>Micromonosporaceae</taxon>
        <taxon>Paractinoplanes</taxon>
    </lineage>
</organism>
<evidence type="ECO:0000313" key="4">
    <source>
        <dbReference type="Proteomes" id="UP000637628"/>
    </source>
</evidence>
<sequence>MLYGTPPRYEHPAARGSLALFVRGIGGMDTGQHRPLSRTRPRRQRRRSPRGPERTAQFLVRGLAALILIGLVAMSAFFVFGGERRHDAAAATDPRAGQLASRTVDNAPLTVEEVFPDSREVRPPAARPYRITLTHTDADCRTATTGQLGALLTVHGCSQVVRAGMTAPFDGYEVTAGLFNLADEAGAGVVDDRLRELVETGDGGFATLPAARTVPDTLPTSQVGWRTSGHYLLYCVINRSDGKLVSSDDPVAERITRDLVDSYLVSTVLGRRASP</sequence>
<gene>
    <name evidence="3" type="ORF">Adu01nite_52780</name>
</gene>
<feature type="region of interest" description="Disordered" evidence="1">
    <location>
        <begin position="28"/>
        <end position="54"/>
    </location>
</feature>
<accession>A0ABQ3Z280</accession>
<keyword evidence="2" id="KW-0812">Transmembrane</keyword>
<reference evidence="3 4" key="1">
    <citation type="submission" date="2021-01" db="EMBL/GenBank/DDBJ databases">
        <title>Whole genome shotgun sequence of Actinoplanes durhamensis NBRC 14914.</title>
        <authorList>
            <person name="Komaki H."/>
            <person name="Tamura T."/>
        </authorList>
    </citation>
    <scope>NUCLEOTIDE SEQUENCE [LARGE SCALE GENOMIC DNA]</scope>
    <source>
        <strain evidence="3 4">NBRC 14914</strain>
    </source>
</reference>
<keyword evidence="2" id="KW-0472">Membrane</keyword>